<dbReference type="Proteomes" id="UP000433883">
    <property type="component" value="Unassembled WGS sequence"/>
</dbReference>
<dbReference type="InterPro" id="IPR024079">
    <property type="entry name" value="MetalloPept_cat_dom_sf"/>
</dbReference>
<organism evidence="1 2">
    <name type="scientific">Venturia inaequalis</name>
    <name type="common">Apple scab fungus</name>
    <dbReference type="NCBI Taxonomy" id="5025"/>
    <lineage>
        <taxon>Eukaryota</taxon>
        <taxon>Fungi</taxon>
        <taxon>Dikarya</taxon>
        <taxon>Ascomycota</taxon>
        <taxon>Pezizomycotina</taxon>
        <taxon>Dothideomycetes</taxon>
        <taxon>Pleosporomycetidae</taxon>
        <taxon>Venturiales</taxon>
        <taxon>Venturiaceae</taxon>
        <taxon>Venturia</taxon>
    </lineage>
</organism>
<comment type="caution">
    <text evidence="1">The sequence shown here is derived from an EMBL/GenBank/DDBJ whole genome shotgun (WGS) entry which is preliminary data.</text>
</comment>
<dbReference type="EMBL" id="WNWQ01000484">
    <property type="protein sequence ID" value="KAE9967154.1"/>
    <property type="molecule type" value="Genomic_DNA"/>
</dbReference>
<dbReference type="GO" id="GO:0008237">
    <property type="term" value="F:metallopeptidase activity"/>
    <property type="evidence" value="ECO:0007669"/>
    <property type="project" value="InterPro"/>
</dbReference>
<accession>A0A8H3UBM9</accession>
<sequence length="218" mass="24244">MDRGTYTTVVGFNWVGEAADMFIETHPYLSDASGYSGSDEVITANVVHELGHILGLRHEHQRPQARDEIDFDYVQLSGYPEAMDQLDDYNEDHNHNQMGSTITMEELTNDAGLAEKLVGAGIFKGTKFDMVDQYATYYSEAHNADNERTDDWVELGAHIDFDSVMMYESIPEVLKVDGSLEPLMRKKGSTGTEGMWGINLHPSVGDVAAVKSLYPDLA</sequence>
<dbReference type="Gene3D" id="3.40.390.10">
    <property type="entry name" value="Collagenase (Catalytic Domain)"/>
    <property type="match status" value="1"/>
</dbReference>
<evidence type="ECO:0000313" key="1">
    <source>
        <dbReference type="EMBL" id="KAE9967154.1"/>
    </source>
</evidence>
<reference evidence="1 2" key="1">
    <citation type="submission" date="2019-11" db="EMBL/GenBank/DDBJ databases">
        <title>Venturia inaequalis Genome Resource.</title>
        <authorList>
            <person name="Lichtner F.J."/>
        </authorList>
    </citation>
    <scope>NUCLEOTIDE SEQUENCE [LARGE SCALE GENOMIC DNA]</scope>
    <source>
        <strain evidence="1">Bline_iso_100314</strain>
    </source>
</reference>
<evidence type="ECO:0000313" key="2">
    <source>
        <dbReference type="Proteomes" id="UP000433883"/>
    </source>
</evidence>
<dbReference type="SUPFAM" id="SSF55486">
    <property type="entry name" value="Metalloproteases ('zincins'), catalytic domain"/>
    <property type="match status" value="1"/>
</dbReference>
<name>A0A8H3UBM9_VENIN</name>
<dbReference type="AlphaFoldDB" id="A0A8H3UBM9"/>
<gene>
    <name evidence="1" type="ORF">BLS_006537</name>
</gene>
<protein>
    <submittedName>
        <fullName evidence="1">Uncharacterized protein</fullName>
    </submittedName>
</protein>
<proteinExistence type="predicted"/>